<evidence type="ECO:0000256" key="1">
    <source>
        <dbReference type="SAM" id="MobiDB-lite"/>
    </source>
</evidence>
<dbReference type="AlphaFoldDB" id="A0AAP0G0M6"/>
<gene>
    <name evidence="2" type="ORF">KSP39_PZI016883</name>
</gene>
<organism evidence="2 3">
    <name type="scientific">Platanthera zijinensis</name>
    <dbReference type="NCBI Taxonomy" id="2320716"/>
    <lineage>
        <taxon>Eukaryota</taxon>
        <taxon>Viridiplantae</taxon>
        <taxon>Streptophyta</taxon>
        <taxon>Embryophyta</taxon>
        <taxon>Tracheophyta</taxon>
        <taxon>Spermatophyta</taxon>
        <taxon>Magnoliopsida</taxon>
        <taxon>Liliopsida</taxon>
        <taxon>Asparagales</taxon>
        <taxon>Orchidaceae</taxon>
        <taxon>Orchidoideae</taxon>
        <taxon>Orchideae</taxon>
        <taxon>Orchidinae</taxon>
        <taxon>Platanthera</taxon>
    </lineage>
</organism>
<comment type="caution">
    <text evidence="2">The sequence shown here is derived from an EMBL/GenBank/DDBJ whole genome shotgun (WGS) entry which is preliminary data.</text>
</comment>
<accession>A0AAP0G0M6</accession>
<proteinExistence type="predicted"/>
<reference evidence="2 3" key="1">
    <citation type="journal article" date="2022" name="Nat. Plants">
        <title>Genomes of leafy and leafless Platanthera orchids illuminate the evolution of mycoheterotrophy.</title>
        <authorList>
            <person name="Li M.H."/>
            <person name="Liu K.W."/>
            <person name="Li Z."/>
            <person name="Lu H.C."/>
            <person name="Ye Q.L."/>
            <person name="Zhang D."/>
            <person name="Wang J.Y."/>
            <person name="Li Y.F."/>
            <person name="Zhong Z.M."/>
            <person name="Liu X."/>
            <person name="Yu X."/>
            <person name="Liu D.K."/>
            <person name="Tu X.D."/>
            <person name="Liu B."/>
            <person name="Hao Y."/>
            <person name="Liao X.Y."/>
            <person name="Jiang Y.T."/>
            <person name="Sun W.H."/>
            <person name="Chen J."/>
            <person name="Chen Y.Q."/>
            <person name="Ai Y."/>
            <person name="Zhai J.W."/>
            <person name="Wu S.S."/>
            <person name="Zhou Z."/>
            <person name="Hsiao Y.Y."/>
            <person name="Wu W.L."/>
            <person name="Chen Y.Y."/>
            <person name="Lin Y.F."/>
            <person name="Hsu J.L."/>
            <person name="Li C.Y."/>
            <person name="Wang Z.W."/>
            <person name="Zhao X."/>
            <person name="Zhong W.Y."/>
            <person name="Ma X.K."/>
            <person name="Ma L."/>
            <person name="Huang J."/>
            <person name="Chen G.Z."/>
            <person name="Huang M.Z."/>
            <person name="Huang L."/>
            <person name="Peng D.H."/>
            <person name="Luo Y.B."/>
            <person name="Zou S.Q."/>
            <person name="Chen S.P."/>
            <person name="Lan S."/>
            <person name="Tsai W.C."/>
            <person name="Van de Peer Y."/>
            <person name="Liu Z.J."/>
        </authorList>
    </citation>
    <scope>NUCLEOTIDE SEQUENCE [LARGE SCALE GENOMIC DNA]</scope>
    <source>
        <strain evidence="2">Lor287</strain>
    </source>
</reference>
<evidence type="ECO:0000313" key="3">
    <source>
        <dbReference type="Proteomes" id="UP001418222"/>
    </source>
</evidence>
<sequence length="148" mass="16331">MAAAASFARRTSTLRFSFRSSIRQSSSSQSRTQLPTPPLPSRASTSRCPSSLEVVLRVAVLVISLWARSLSFITYQSSTINLALGFSTPGLVNISYPVGSNTLKRRTVHGWRHREFGENPNPAVKRCDAVHLSSFRCDAGKPLLLFYD</sequence>
<feature type="region of interest" description="Disordered" evidence="1">
    <location>
        <begin position="19"/>
        <end position="46"/>
    </location>
</feature>
<keyword evidence="3" id="KW-1185">Reference proteome</keyword>
<name>A0AAP0G0M6_9ASPA</name>
<evidence type="ECO:0000313" key="2">
    <source>
        <dbReference type="EMBL" id="KAK8930806.1"/>
    </source>
</evidence>
<protein>
    <submittedName>
        <fullName evidence="2">Uncharacterized protein</fullName>
    </submittedName>
</protein>
<dbReference type="EMBL" id="JBBWWQ010000014">
    <property type="protein sequence ID" value="KAK8930806.1"/>
    <property type="molecule type" value="Genomic_DNA"/>
</dbReference>
<dbReference type="Proteomes" id="UP001418222">
    <property type="component" value="Unassembled WGS sequence"/>
</dbReference>
<feature type="compositionally biased region" description="Low complexity" evidence="1">
    <location>
        <begin position="19"/>
        <end position="31"/>
    </location>
</feature>